<comment type="caution">
    <text evidence="2">The sequence shown here is derived from an EMBL/GenBank/DDBJ whole genome shotgun (WGS) entry which is preliminary data.</text>
</comment>
<keyword evidence="3" id="KW-1185">Reference proteome</keyword>
<dbReference type="OrthoDB" id="4829809at2"/>
<dbReference type="AlphaFoldDB" id="A0A401UZ15"/>
<evidence type="ECO:0000256" key="1">
    <source>
        <dbReference type="SAM" id="MobiDB-lite"/>
    </source>
</evidence>
<sequence length="378" mass="40594">MPAGDQASAPRGPRRRGVVAPTGPLSADALVALQRTAGNRAARQAVRRQPSPTTAHPVVQRAPYGLDLPTSRTAYVDQAAQLYRSKKDLPLEDFVKAVMTTIAGELKAAGVPLFAWTLVTDAGAAGSFDSETWKVKINTASFTSGDTPPRVLGDLDPQEVTEVVGTLYHESRHADQDVVVLRSLLAQKQTPAQIHATTKIPVAVVEAVRATTYAKPLDADQVAHAERMFDVMYGKHKELLTLLMQHSDAFTGLDTLAQPGSVLADGAPHVAVFTTWQTDVLRPKLTAMAAAKRPTTTEKTLRERLQAIDTAIARLSAAWTKVTRAKRPVASDTSAVRTQAGKLRDAVLAAYRGLEGEADAFRVEAQVKAAFATKLAKR</sequence>
<protein>
    <submittedName>
        <fullName evidence="2">Uncharacterized protein</fullName>
    </submittedName>
</protein>
<feature type="region of interest" description="Disordered" evidence="1">
    <location>
        <begin position="1"/>
        <end position="23"/>
    </location>
</feature>
<evidence type="ECO:0000313" key="3">
    <source>
        <dbReference type="Proteomes" id="UP000288246"/>
    </source>
</evidence>
<reference evidence="2 3" key="1">
    <citation type="submission" date="2018-11" db="EMBL/GenBank/DDBJ databases">
        <title>Draft genome sequence of Cellulomonas takizawaensis strain TKZ-21.</title>
        <authorList>
            <person name="Yamamura H."/>
            <person name="Hayashi T."/>
            <person name="Hamada M."/>
            <person name="Serisawa Y."/>
            <person name="Matsuyama K."/>
            <person name="Nakagawa Y."/>
            <person name="Otoguro M."/>
            <person name="Yanagida F."/>
            <person name="Hayakawa M."/>
        </authorList>
    </citation>
    <scope>NUCLEOTIDE SEQUENCE [LARGE SCALE GENOMIC DNA]</scope>
    <source>
        <strain evidence="2 3">TKZ-21</strain>
    </source>
</reference>
<evidence type="ECO:0000313" key="2">
    <source>
        <dbReference type="EMBL" id="GCD19933.1"/>
    </source>
</evidence>
<dbReference type="Proteomes" id="UP000288246">
    <property type="component" value="Unassembled WGS sequence"/>
</dbReference>
<accession>A0A401UZ15</accession>
<dbReference type="EMBL" id="BHYL01000104">
    <property type="protein sequence ID" value="GCD19933.1"/>
    <property type="molecule type" value="Genomic_DNA"/>
</dbReference>
<proteinExistence type="predicted"/>
<dbReference type="RefSeq" id="WP_124342450.1">
    <property type="nucleotide sequence ID" value="NZ_BHYL01000104.1"/>
</dbReference>
<gene>
    <name evidence="2" type="ORF">CTKZ_14950</name>
</gene>
<name>A0A401UZ15_9CELL</name>
<organism evidence="2 3">
    <name type="scientific">Cellulomonas algicola</name>
    <dbReference type="NCBI Taxonomy" id="2071633"/>
    <lineage>
        <taxon>Bacteria</taxon>
        <taxon>Bacillati</taxon>
        <taxon>Actinomycetota</taxon>
        <taxon>Actinomycetes</taxon>
        <taxon>Micrococcales</taxon>
        <taxon>Cellulomonadaceae</taxon>
        <taxon>Cellulomonas</taxon>
    </lineage>
</organism>